<comment type="catalytic activity">
    <reaction evidence="8">
        <text>(2S)-2-[5-amino-1-(5-phospho-beta-D-ribosyl)imidazole-4-carboxamido]succinate = 5-amino-1-(5-phospho-beta-D-ribosyl)imidazole-4-carboxamide + fumarate</text>
        <dbReference type="Rhea" id="RHEA:23920"/>
        <dbReference type="ChEBI" id="CHEBI:29806"/>
        <dbReference type="ChEBI" id="CHEBI:58443"/>
        <dbReference type="ChEBI" id="CHEBI:58475"/>
        <dbReference type="EC" id="4.3.2.2"/>
    </reaction>
    <physiologicalReaction direction="left-to-right" evidence="8">
        <dbReference type="Rhea" id="RHEA:23921"/>
    </physiologicalReaction>
</comment>
<dbReference type="NCBIfam" id="NF006764">
    <property type="entry name" value="PRK09285.1"/>
    <property type="match status" value="1"/>
</dbReference>
<evidence type="ECO:0000313" key="16">
    <source>
        <dbReference type="EMBL" id="VFK37235.1"/>
    </source>
</evidence>
<dbReference type="Gene3D" id="1.10.275.10">
    <property type="entry name" value="Fumarase/aspartase (N-terminal domain)"/>
    <property type="match status" value="1"/>
</dbReference>
<dbReference type="NCBIfam" id="TIGR00928">
    <property type="entry name" value="purB"/>
    <property type="match status" value="1"/>
</dbReference>
<dbReference type="InterPro" id="IPR020557">
    <property type="entry name" value="Fumarate_lyase_CS"/>
</dbReference>
<dbReference type="InterPro" id="IPR047136">
    <property type="entry name" value="PurB_bact"/>
</dbReference>
<accession>A0A451BJR0</accession>
<evidence type="ECO:0000256" key="3">
    <source>
        <dbReference type="ARBA" id="ARBA00008273"/>
    </source>
</evidence>
<dbReference type="Gene3D" id="1.10.40.30">
    <property type="entry name" value="Fumarase/aspartase (C-terminal domain)"/>
    <property type="match status" value="1"/>
</dbReference>
<comment type="pathway">
    <text evidence="2 13">Purine metabolism; AMP biosynthesis via de novo pathway; AMP from IMP: step 2/2.</text>
</comment>
<evidence type="ECO:0000259" key="15">
    <source>
        <dbReference type="Pfam" id="PF08328"/>
    </source>
</evidence>
<dbReference type="PROSITE" id="PS00163">
    <property type="entry name" value="FUMARATE_LYASES"/>
    <property type="match status" value="1"/>
</dbReference>
<evidence type="ECO:0000256" key="10">
    <source>
        <dbReference type="ARBA" id="ARBA00030717"/>
    </source>
</evidence>
<feature type="domain" description="Fumarate lyase N-terminal" evidence="14">
    <location>
        <begin position="14"/>
        <end position="313"/>
    </location>
</feature>
<dbReference type="Pfam" id="PF00206">
    <property type="entry name" value="Lyase_1"/>
    <property type="match status" value="1"/>
</dbReference>
<evidence type="ECO:0000313" key="18">
    <source>
        <dbReference type="EMBL" id="VFK78517.1"/>
    </source>
</evidence>
<dbReference type="EMBL" id="CAADFU010000012">
    <property type="protein sequence ID" value="VFK41540.1"/>
    <property type="molecule type" value="Genomic_DNA"/>
</dbReference>
<evidence type="ECO:0000256" key="6">
    <source>
        <dbReference type="ARBA" id="ARBA00022755"/>
    </source>
</evidence>
<evidence type="ECO:0000256" key="11">
    <source>
        <dbReference type="ARBA" id="ARBA00049115"/>
    </source>
</evidence>
<evidence type="ECO:0000256" key="13">
    <source>
        <dbReference type="RuleBase" id="RU361172"/>
    </source>
</evidence>
<dbReference type="InterPro" id="IPR008948">
    <property type="entry name" value="L-Aspartase-like"/>
</dbReference>
<dbReference type="UniPathway" id="UPA00074">
    <property type="reaction ID" value="UER00132"/>
</dbReference>
<evidence type="ECO:0000256" key="8">
    <source>
        <dbReference type="ARBA" id="ARBA00024477"/>
    </source>
</evidence>
<dbReference type="GO" id="GO:0006189">
    <property type="term" value="P:'de novo' IMP biosynthetic process"/>
    <property type="evidence" value="ECO:0007669"/>
    <property type="project" value="UniProtKB-UniPathway"/>
</dbReference>
<dbReference type="Gene3D" id="1.20.200.10">
    <property type="entry name" value="Fumarase/aspartase (Central domain)"/>
    <property type="match status" value="1"/>
</dbReference>
<dbReference type="Pfam" id="PF08328">
    <property type="entry name" value="ASL_C"/>
    <property type="match status" value="1"/>
</dbReference>
<dbReference type="PRINTS" id="PR00149">
    <property type="entry name" value="FUMRATELYASE"/>
</dbReference>
<comment type="catalytic activity">
    <reaction evidence="11">
        <text>N(6)-(1,2-dicarboxyethyl)-AMP = fumarate + AMP</text>
        <dbReference type="Rhea" id="RHEA:16853"/>
        <dbReference type="ChEBI" id="CHEBI:29806"/>
        <dbReference type="ChEBI" id="CHEBI:57567"/>
        <dbReference type="ChEBI" id="CHEBI:456215"/>
        <dbReference type="EC" id="4.3.2.2"/>
    </reaction>
    <physiologicalReaction direction="left-to-right" evidence="11">
        <dbReference type="Rhea" id="RHEA:16854"/>
    </physiologicalReaction>
</comment>
<evidence type="ECO:0000256" key="2">
    <source>
        <dbReference type="ARBA" id="ARBA00004734"/>
    </source>
</evidence>
<dbReference type="InterPro" id="IPR024083">
    <property type="entry name" value="Fumarase/histidase_N"/>
</dbReference>
<feature type="domain" description="Adenylosuccinate lyase PurB C-terminal" evidence="15">
    <location>
        <begin position="331"/>
        <end position="445"/>
    </location>
</feature>
<name>A0A451BJR0_9GAMM</name>
<protein>
    <recommendedName>
        <fullName evidence="5 12">Adenylosuccinate lyase</fullName>
        <shortName evidence="13">ASL</shortName>
        <ecNumber evidence="4 12">4.3.2.2</ecNumber>
    </recommendedName>
    <alternativeName>
        <fullName evidence="10 13">Adenylosuccinase</fullName>
    </alternativeName>
</protein>
<comment type="similarity">
    <text evidence="3 13">Belongs to the lyase 1 family. Adenylosuccinate lyase subfamily.</text>
</comment>
<dbReference type="SUPFAM" id="SSF48557">
    <property type="entry name" value="L-aspartase-like"/>
    <property type="match status" value="1"/>
</dbReference>
<keyword evidence="7 13" id="KW-0456">Lyase</keyword>
<comment type="function">
    <text evidence="9">Catalyzes two reactions in de novo purine nucleotide biosynthesis. Catalyzes the breakdown of 5-aminoimidazole- (N-succinylocarboxamide) ribotide (SAICAR or 2-[5-amino-1-(5-phospho-beta-D-ribosyl)imidazole-4-carboxamido]succinate) to 5-aminoimidazole-4-carboxamide ribotide (AICAR or 5-amino-1-(5-phospho-beta-D-ribosyl)imidazole-4-carboxamide) and fumarate, and of adenylosuccinate (ADS or N(6)-(1,2-dicarboxyethyl)-AMP) to adenosine monophosphate (AMP) and fumarate.</text>
</comment>
<dbReference type="PANTHER" id="PTHR43411:SF1">
    <property type="entry name" value="ADENYLOSUCCINATE LYASE"/>
    <property type="match status" value="1"/>
</dbReference>
<dbReference type="EC" id="4.3.2.2" evidence="4 12"/>
<dbReference type="InterPro" id="IPR004769">
    <property type="entry name" value="Pur_lyase"/>
</dbReference>
<reference evidence="18" key="1">
    <citation type="submission" date="2019-02" db="EMBL/GenBank/DDBJ databases">
        <authorList>
            <person name="Gruber-Vodicka R. H."/>
            <person name="Seah K. B. B."/>
        </authorList>
    </citation>
    <scope>NUCLEOTIDE SEQUENCE</scope>
    <source>
        <strain evidence="18">BECK_S127</strain>
        <strain evidence="17">BECK_S1320</strain>
        <strain evidence="16">BECK_S1321</strain>
    </source>
</reference>
<dbReference type="FunFam" id="1.20.200.10:FF:000004">
    <property type="entry name" value="Adenylosuccinate lyase"/>
    <property type="match status" value="1"/>
</dbReference>
<evidence type="ECO:0000256" key="1">
    <source>
        <dbReference type="ARBA" id="ARBA00004706"/>
    </source>
</evidence>
<dbReference type="PANTHER" id="PTHR43411">
    <property type="entry name" value="ADENYLOSUCCINATE LYASE"/>
    <property type="match status" value="1"/>
</dbReference>
<evidence type="ECO:0000256" key="12">
    <source>
        <dbReference type="NCBIfam" id="TIGR00928"/>
    </source>
</evidence>
<dbReference type="GO" id="GO:0004018">
    <property type="term" value="F:N6-(1,2-dicarboxyethyl)AMP AMP-lyase (fumarate-forming) activity"/>
    <property type="evidence" value="ECO:0007669"/>
    <property type="project" value="UniProtKB-UniRule"/>
</dbReference>
<organism evidence="18">
    <name type="scientific">Candidatus Kentrum sp. SD</name>
    <dbReference type="NCBI Taxonomy" id="2126332"/>
    <lineage>
        <taxon>Bacteria</taxon>
        <taxon>Pseudomonadati</taxon>
        <taxon>Pseudomonadota</taxon>
        <taxon>Gammaproteobacteria</taxon>
        <taxon>Candidatus Kentrum</taxon>
    </lineage>
</organism>
<dbReference type="EMBL" id="CAADFR010000012">
    <property type="protein sequence ID" value="VFK37235.1"/>
    <property type="molecule type" value="Genomic_DNA"/>
</dbReference>
<dbReference type="GO" id="GO:0044208">
    <property type="term" value="P:'de novo' AMP biosynthetic process"/>
    <property type="evidence" value="ECO:0007669"/>
    <property type="project" value="UniProtKB-UniPathway"/>
</dbReference>
<proteinExistence type="inferred from homology"/>
<gene>
    <name evidence="18" type="ORF">BECKSD772D_GA0070982_101640</name>
    <name evidence="17" type="ORF">BECKSD772E_GA0070983_101243</name>
    <name evidence="16" type="ORF">BECKSD772F_GA0070984_101244</name>
</gene>
<dbReference type="EMBL" id="CAADHB010000016">
    <property type="protein sequence ID" value="VFK78517.1"/>
    <property type="molecule type" value="Genomic_DNA"/>
</dbReference>
<evidence type="ECO:0000259" key="14">
    <source>
        <dbReference type="Pfam" id="PF00206"/>
    </source>
</evidence>
<dbReference type="UniPathway" id="UPA00075">
    <property type="reaction ID" value="UER00336"/>
</dbReference>
<sequence length="466" mass="52591">MELSHLTAISPIDGRYGNSTKKLQPIFSEFGLIRHRVIVEIRWLQYLANHAALSSVPSFSSGAMENLERIITDFGLDDARRVKDIERGTNHDVKAVEYFLKERIEDNAELKQAREFIHFACTSEDISNLAYALMLREARNELLVPLTGEITNRLRDLAHEHAAQPMLARTHGQPASPTTIGKEIANFLYRLQRQREQLALAPILGKMNGAVGNYNAHLAAYPDIDWHSISAEFMRTLGLDWNPYTTQIDPHDYIAELFHVLARFNTILMDFCRDIWGYISLGYFRQRAAPGEVGSSTMPHKINPIDFENAEGNLGMANAIFHHLSNKLPISRWQRDLTDSTVLRNLGVGVAHSVIAYQSCLKGLGKLEVDPVATARDLENAWELLAEPIQTVMRCHGIENPYERLKELTRGRAVDRASIHAFIQGLELPKAERERLLIMTPETYLGCAEQLARDIDTGDLDDSASQ</sequence>
<keyword evidence="6 13" id="KW-0658">Purine biosynthesis</keyword>
<evidence type="ECO:0000256" key="7">
    <source>
        <dbReference type="ARBA" id="ARBA00023239"/>
    </source>
</evidence>
<evidence type="ECO:0000256" key="5">
    <source>
        <dbReference type="ARBA" id="ARBA00017058"/>
    </source>
</evidence>
<dbReference type="InterPro" id="IPR013539">
    <property type="entry name" value="PurB_C"/>
</dbReference>
<dbReference type="InterPro" id="IPR000362">
    <property type="entry name" value="Fumarate_lyase_fam"/>
</dbReference>
<dbReference type="InterPro" id="IPR022761">
    <property type="entry name" value="Fumarate_lyase_N"/>
</dbReference>
<evidence type="ECO:0000256" key="9">
    <source>
        <dbReference type="ARBA" id="ARBA00025012"/>
    </source>
</evidence>
<evidence type="ECO:0000313" key="17">
    <source>
        <dbReference type="EMBL" id="VFK41540.1"/>
    </source>
</evidence>
<comment type="pathway">
    <text evidence="1 13">Purine metabolism; IMP biosynthesis via de novo pathway; 5-amino-1-(5-phospho-D-ribosyl)imidazole-4-carboxamide from 5-amino-1-(5-phospho-D-ribosyl)imidazole-4-carboxylate: step 2/2.</text>
</comment>
<dbReference type="CDD" id="cd01598">
    <property type="entry name" value="PurB"/>
    <property type="match status" value="1"/>
</dbReference>
<evidence type="ECO:0000256" key="4">
    <source>
        <dbReference type="ARBA" id="ARBA00012339"/>
    </source>
</evidence>
<dbReference type="AlphaFoldDB" id="A0A451BJR0"/>